<keyword evidence="3" id="KW-1185">Reference proteome</keyword>
<dbReference type="RefSeq" id="WP_316512729.1">
    <property type="nucleotide sequence ID" value="NZ_OY726395.1"/>
</dbReference>
<evidence type="ECO:0000259" key="1">
    <source>
        <dbReference type="Pfam" id="PF14231"/>
    </source>
</evidence>
<accession>A0ABM9MJN2</accession>
<reference evidence="2 3" key="1">
    <citation type="submission" date="2023-08" db="EMBL/GenBank/DDBJ databases">
        <authorList>
            <person name="Folkvardsen B D."/>
            <person name="Norman A."/>
        </authorList>
    </citation>
    <scope>NUCLEOTIDE SEQUENCE [LARGE SCALE GENOMIC DNA]</scope>
    <source>
        <strain evidence="2 3">Mu0050</strain>
    </source>
</reference>
<gene>
    <name evidence="2" type="ORF">MU0050_004494</name>
</gene>
<evidence type="ECO:0000313" key="2">
    <source>
        <dbReference type="EMBL" id="CAJ1586866.1"/>
    </source>
</evidence>
<evidence type="ECO:0000313" key="3">
    <source>
        <dbReference type="Proteomes" id="UP001190466"/>
    </source>
</evidence>
<proteinExistence type="predicted"/>
<organism evidence="2 3">
    <name type="scientific">[Mycobacterium] wendilense</name>
    <dbReference type="NCBI Taxonomy" id="3064284"/>
    <lineage>
        <taxon>Bacteria</taxon>
        <taxon>Bacillati</taxon>
        <taxon>Actinomycetota</taxon>
        <taxon>Actinomycetes</taxon>
        <taxon>Mycobacteriales</taxon>
        <taxon>Mycobacteriaceae</taxon>
        <taxon>Mycolicibacter</taxon>
    </lineage>
</organism>
<sequence length="88" mass="9632">MSALGWYGKRFDSPDAVHPLVFEDRRGLFCVNPAGLSLRTGLRLGRLLNTPTAVTAIRNTLRIRRRQEAVGAAANGGVSGRLERNDDL</sequence>
<dbReference type="EMBL" id="OY726395">
    <property type="protein sequence ID" value="CAJ1586866.1"/>
    <property type="molecule type" value="Genomic_DNA"/>
</dbReference>
<dbReference type="Gene3D" id="2.40.128.580">
    <property type="entry name" value="GXWXG domain"/>
    <property type="match status" value="1"/>
</dbReference>
<dbReference type="Proteomes" id="UP001190466">
    <property type="component" value="Chromosome"/>
</dbReference>
<dbReference type="Pfam" id="PF14231">
    <property type="entry name" value="GXWXG"/>
    <property type="match status" value="1"/>
</dbReference>
<dbReference type="InterPro" id="IPR025951">
    <property type="entry name" value="GXWXG_dom"/>
</dbReference>
<protein>
    <submittedName>
        <fullName evidence="2">GXWXG domain-containing protein</fullName>
    </submittedName>
</protein>
<name>A0ABM9MJN2_9MYCO</name>
<feature type="domain" description="GXWXG" evidence="1">
    <location>
        <begin position="1"/>
        <end position="27"/>
    </location>
</feature>